<keyword evidence="2" id="KW-0732">Signal</keyword>
<protein>
    <submittedName>
        <fullName evidence="3">Cell wall anchor protein</fullName>
    </submittedName>
</protein>
<reference evidence="3 4" key="1">
    <citation type="submission" date="2019-09" db="EMBL/GenBank/DDBJ databases">
        <title>FDA dAtabase for Regulatory Grade micrObial Sequences (FDA-ARGOS): Supporting development and validation of Infectious Disease Dx tests.</title>
        <authorList>
            <person name="Sciortino C."/>
            <person name="Tallon L."/>
            <person name="Sadzewicz L."/>
            <person name="Vavikolanu K."/>
            <person name="Mehta A."/>
            <person name="Aluvathingal J."/>
            <person name="Nadendla S."/>
            <person name="Nandy P."/>
            <person name="Geyer C."/>
            <person name="Yan Y."/>
            <person name="Sichtig H."/>
        </authorList>
    </citation>
    <scope>NUCLEOTIDE SEQUENCE [LARGE SCALE GENOMIC DNA]</scope>
    <source>
        <strain evidence="3 4">FDAARGOS_636</strain>
    </source>
</reference>
<evidence type="ECO:0000256" key="1">
    <source>
        <dbReference type="SAM" id="Coils"/>
    </source>
</evidence>
<dbReference type="Proteomes" id="UP000501570">
    <property type="component" value="Chromosome"/>
</dbReference>
<dbReference type="RefSeq" id="WP_168237874.1">
    <property type="nucleotide sequence ID" value="NZ_CP050995.1"/>
</dbReference>
<evidence type="ECO:0000313" key="4">
    <source>
        <dbReference type="Proteomes" id="UP000501570"/>
    </source>
</evidence>
<keyword evidence="1" id="KW-0175">Coiled coil</keyword>
<keyword evidence="4" id="KW-1185">Reference proteome</keyword>
<evidence type="ECO:0000256" key="2">
    <source>
        <dbReference type="SAM" id="SignalP"/>
    </source>
</evidence>
<feature type="coiled-coil region" evidence="1">
    <location>
        <begin position="245"/>
        <end position="282"/>
    </location>
</feature>
<gene>
    <name evidence="3" type="ORF">FOB44_05300</name>
</gene>
<dbReference type="EMBL" id="CP050995">
    <property type="protein sequence ID" value="QIY90108.1"/>
    <property type="molecule type" value="Genomic_DNA"/>
</dbReference>
<organism evidence="3 4">
    <name type="scientific">Chryseobacterium gallinarum</name>
    <dbReference type="NCBI Taxonomy" id="1324352"/>
    <lineage>
        <taxon>Bacteria</taxon>
        <taxon>Pseudomonadati</taxon>
        <taxon>Bacteroidota</taxon>
        <taxon>Flavobacteriia</taxon>
        <taxon>Flavobacteriales</taxon>
        <taxon>Weeksellaceae</taxon>
        <taxon>Chryseobacterium group</taxon>
        <taxon>Chryseobacterium</taxon>
    </lineage>
</organism>
<feature type="signal peptide" evidence="2">
    <location>
        <begin position="1"/>
        <end position="18"/>
    </location>
</feature>
<name>A0ABX6KPI3_CHRGL</name>
<proteinExistence type="predicted"/>
<accession>A0ABX6KPI3</accession>
<sequence length="284" mass="31318">MKIKLIPLAILTSFFTFAQSWNLTGNAGTDASSNFLGTSDAKDLVLKTNNIERIRLNAAGNIGIAGAPKDGIALRVSGRTQVSTDILSDTFYVGNEGANHPSGNSLVFLRFTQYQQNNPGILDVAGWPTPAAYGWIMSLRANGKLFLGTNPEVVCGDCAEFRMFVKDGIRTEKVKVDVATANGWADYVFKKDYQLRSLEEVEKHIAEKGHLPNIPSAKEVEKDGINLGEMDAKLLEKIEELTLYSIQQNKDIQQLKKENEALRSQSEEIKELKALVKQLLSAKK</sequence>
<evidence type="ECO:0000313" key="3">
    <source>
        <dbReference type="EMBL" id="QIY90108.1"/>
    </source>
</evidence>
<feature type="chain" id="PRO_5045226055" evidence="2">
    <location>
        <begin position="19"/>
        <end position="284"/>
    </location>
</feature>